<dbReference type="PANTHER" id="PTHR34071:SF2">
    <property type="entry name" value="FLAVIN-NUCLEOTIDE-BINDING PROTEIN"/>
    <property type="match status" value="1"/>
</dbReference>
<dbReference type="AlphaFoldDB" id="A0A8T8TKD1"/>
<dbReference type="EMBL" id="LWDD02000429">
    <property type="protein sequence ID" value="KAE8261016.1"/>
    <property type="molecule type" value="Genomic_DNA"/>
</dbReference>
<sequence length="255" mass="27011">MHSILKACPVVHVAWISDLDEAIPVVAPMIGVMTRHGESEGEAENYCYLLGHVNPKLPKKTTKDTAESDLSHRGLSVAISAASVDEIVLDLNPSSISPNFRSAIFHSRATVVEDEPERLRAMKVIGNGVLQHHRRLLSRFSLDATEAAPPTILKVAVFSVAAKDKKRDLVDASEATPPKDAVHPNINVPSTSKLENATAPAAAAPPPTPLPLAQQARPPLLAAVAPVPMSSWTLTATSSPTGTPSPTTSTTWSSP</sequence>
<reference evidence="2" key="2">
    <citation type="journal article" date="2019" name="IMA Fungus">
        <title>Genome sequencing and comparison of five Tilletia species to identify candidate genes for the detection of regulated species infecting wheat.</title>
        <authorList>
            <person name="Nguyen H.D.T."/>
            <person name="Sultana T."/>
            <person name="Kesanakurti P."/>
            <person name="Hambleton S."/>
        </authorList>
    </citation>
    <scope>NUCLEOTIDE SEQUENCE</scope>
    <source>
        <strain evidence="2">DAOMC 238032</strain>
    </source>
</reference>
<dbReference type="PANTHER" id="PTHR34071">
    <property type="entry name" value="5-NITROIMIDAZOLE ANTIBIOTICS RESISTANCE PROTEIN, NIMA-FAMILY-RELATED PROTEIN-RELATED"/>
    <property type="match status" value="1"/>
</dbReference>
<dbReference type="InterPro" id="IPR024747">
    <property type="entry name" value="Pyridox_Oxase-rel"/>
</dbReference>
<organism evidence="2 3">
    <name type="scientific">Tilletia caries</name>
    <name type="common">wheat bunt fungus</name>
    <dbReference type="NCBI Taxonomy" id="13290"/>
    <lineage>
        <taxon>Eukaryota</taxon>
        <taxon>Fungi</taxon>
        <taxon>Dikarya</taxon>
        <taxon>Basidiomycota</taxon>
        <taxon>Ustilaginomycotina</taxon>
        <taxon>Exobasidiomycetes</taxon>
        <taxon>Tilletiales</taxon>
        <taxon>Tilletiaceae</taxon>
        <taxon>Tilletia</taxon>
    </lineage>
</organism>
<reference evidence="2" key="1">
    <citation type="submission" date="2016-04" db="EMBL/GenBank/DDBJ databases">
        <authorList>
            <person name="Nguyen H.D."/>
            <person name="Kesanakurti P."/>
            <person name="Cullis J."/>
            <person name="Levesque C.A."/>
            <person name="Hambleton S."/>
        </authorList>
    </citation>
    <scope>NUCLEOTIDE SEQUENCE</scope>
    <source>
        <strain evidence="2">DAOMC 238032</strain>
    </source>
</reference>
<name>A0A8T8TKD1_9BASI</name>
<evidence type="ECO:0000313" key="3">
    <source>
        <dbReference type="Proteomes" id="UP000077671"/>
    </source>
</evidence>
<dbReference type="InterPro" id="IPR012349">
    <property type="entry name" value="Split_barrel_FMN-bd"/>
</dbReference>
<dbReference type="Gene3D" id="2.30.110.10">
    <property type="entry name" value="Electron Transport, Fmn-binding Protein, Chain A"/>
    <property type="match status" value="1"/>
</dbReference>
<evidence type="ECO:0000256" key="1">
    <source>
        <dbReference type="SAM" id="MobiDB-lite"/>
    </source>
</evidence>
<proteinExistence type="predicted"/>
<dbReference type="Pfam" id="PF12900">
    <property type="entry name" value="Pyridox_ox_2"/>
    <property type="match status" value="1"/>
</dbReference>
<feature type="non-terminal residue" evidence="2">
    <location>
        <position position="1"/>
    </location>
</feature>
<feature type="region of interest" description="Disordered" evidence="1">
    <location>
        <begin position="169"/>
        <end position="217"/>
    </location>
</feature>
<dbReference type="SUPFAM" id="SSF50475">
    <property type="entry name" value="FMN-binding split barrel"/>
    <property type="match status" value="1"/>
</dbReference>
<accession>A0A8T8TKD1</accession>
<feature type="region of interest" description="Disordered" evidence="1">
    <location>
        <begin position="232"/>
        <end position="255"/>
    </location>
</feature>
<comment type="caution">
    <text evidence="2">The sequence shown here is derived from an EMBL/GenBank/DDBJ whole genome shotgun (WGS) entry which is preliminary data.</text>
</comment>
<protein>
    <submittedName>
        <fullName evidence="2">Uncharacterized protein</fullName>
    </submittedName>
</protein>
<dbReference type="Proteomes" id="UP000077671">
    <property type="component" value="Unassembled WGS sequence"/>
</dbReference>
<evidence type="ECO:0000313" key="2">
    <source>
        <dbReference type="EMBL" id="KAE8261016.1"/>
    </source>
</evidence>
<gene>
    <name evidence="2" type="ORF">A4X03_0g3613</name>
</gene>